<sequence>MSPPGEGFPGGVPRGTWRSRVKVSGLPGPVVVVAAQLSCFAADDDATDVAMPPVRLLAEAAQIPARVVRRALSALVAAGWVALDTGPGYPVARFCIPRHAGPSPARRRPTPGARR</sequence>
<organism evidence="1 2">
    <name type="scientific">Geodermatophilus ruber</name>
    <dbReference type="NCBI Taxonomy" id="504800"/>
    <lineage>
        <taxon>Bacteria</taxon>
        <taxon>Bacillati</taxon>
        <taxon>Actinomycetota</taxon>
        <taxon>Actinomycetes</taxon>
        <taxon>Geodermatophilales</taxon>
        <taxon>Geodermatophilaceae</taxon>
        <taxon>Geodermatophilus</taxon>
    </lineage>
</organism>
<dbReference type="InParanoid" id="A0A1I3Z354"/>
<accession>A0A1I3Z354</accession>
<evidence type="ECO:0000313" key="2">
    <source>
        <dbReference type="Proteomes" id="UP000199152"/>
    </source>
</evidence>
<dbReference type="Proteomes" id="UP000199152">
    <property type="component" value="Unassembled WGS sequence"/>
</dbReference>
<proteinExistence type="predicted"/>
<reference evidence="1 2" key="1">
    <citation type="submission" date="2016-10" db="EMBL/GenBank/DDBJ databases">
        <authorList>
            <person name="de Groot N.N."/>
        </authorList>
    </citation>
    <scope>NUCLEOTIDE SEQUENCE [LARGE SCALE GENOMIC DNA]</scope>
    <source>
        <strain evidence="1 2">DSM 45317</strain>
    </source>
</reference>
<name>A0A1I3Z354_9ACTN</name>
<keyword evidence="2" id="KW-1185">Reference proteome</keyword>
<protein>
    <submittedName>
        <fullName evidence="1">Regulatory protein, gntR family</fullName>
    </submittedName>
</protein>
<evidence type="ECO:0000313" key="1">
    <source>
        <dbReference type="EMBL" id="SFK38522.1"/>
    </source>
</evidence>
<gene>
    <name evidence="1" type="ORF">SAMN04488085_101325</name>
</gene>
<dbReference type="SUPFAM" id="SSF46785">
    <property type="entry name" value="Winged helix' DNA-binding domain"/>
    <property type="match status" value="1"/>
</dbReference>
<dbReference type="InterPro" id="IPR036390">
    <property type="entry name" value="WH_DNA-bd_sf"/>
</dbReference>
<dbReference type="EMBL" id="FOSW01000001">
    <property type="protein sequence ID" value="SFK38522.1"/>
    <property type="molecule type" value="Genomic_DNA"/>
</dbReference>
<dbReference type="AlphaFoldDB" id="A0A1I3Z354"/>